<accession>A0A654ZEE4</accession>
<dbReference type="Proteomes" id="UP000039217">
    <property type="component" value="Unassembled WGS sequence"/>
</dbReference>
<organism evidence="2 3">
    <name type="scientific">Mycobacterium tuberculosis</name>
    <dbReference type="NCBI Taxonomy" id="1773"/>
    <lineage>
        <taxon>Bacteria</taxon>
        <taxon>Bacillati</taxon>
        <taxon>Actinomycetota</taxon>
        <taxon>Actinomycetes</taxon>
        <taxon>Mycobacteriales</taxon>
        <taxon>Mycobacteriaceae</taxon>
        <taxon>Mycobacterium</taxon>
        <taxon>Mycobacterium tuberculosis complex</taxon>
    </lineage>
</organism>
<proteinExistence type="predicted"/>
<sequence>MTAPPPVTGAGIQSFGYLVGDLNSAAQARKAVGTGVRKKTPEPDSAEAPAAAAAPEEQVQPQRRRRPKIKQLGRGYEYLDLDPETGHDPTGSPQGAGTLGFAGTTHKASPGQVAGLITLPNDAFGGSPRTPMMPGTWDTDSATRVE</sequence>
<dbReference type="EMBL" id="CQQC01002251">
    <property type="protein sequence ID" value="CNW64598.1"/>
    <property type="molecule type" value="Genomic_DNA"/>
</dbReference>
<evidence type="ECO:0000313" key="3">
    <source>
        <dbReference type="Proteomes" id="UP000039217"/>
    </source>
</evidence>
<gene>
    <name evidence="2" type="ORF">ERS007661_04164</name>
</gene>
<dbReference type="AlphaFoldDB" id="A0A654ZEE4"/>
<feature type="compositionally biased region" description="Low complexity" evidence="1">
    <location>
        <begin position="46"/>
        <end position="61"/>
    </location>
</feature>
<dbReference type="InterPro" id="IPR043641">
    <property type="entry name" value="PPE-PPW_C"/>
</dbReference>
<feature type="compositionally biased region" description="Basic residues" evidence="1">
    <location>
        <begin position="62"/>
        <end position="71"/>
    </location>
</feature>
<reference evidence="2 3" key="1">
    <citation type="submission" date="2015-03" db="EMBL/GenBank/DDBJ databases">
        <authorList>
            <consortium name="Pathogen Informatics"/>
        </authorList>
    </citation>
    <scope>NUCLEOTIDE SEQUENCE [LARGE SCALE GENOMIC DNA]</scope>
    <source>
        <strain evidence="2 3">D00501624</strain>
    </source>
</reference>
<name>A0A654ZEE4_MYCTX</name>
<protein>
    <submittedName>
        <fullName evidence="2">PPE family protein</fullName>
    </submittedName>
</protein>
<evidence type="ECO:0000313" key="2">
    <source>
        <dbReference type="EMBL" id="CNW64598.1"/>
    </source>
</evidence>
<evidence type="ECO:0000256" key="1">
    <source>
        <dbReference type="SAM" id="MobiDB-lite"/>
    </source>
</evidence>
<dbReference type="Pfam" id="PF18878">
    <property type="entry name" value="PPE-PPW"/>
    <property type="match status" value="1"/>
</dbReference>
<feature type="region of interest" description="Disordered" evidence="1">
    <location>
        <begin position="29"/>
        <end position="146"/>
    </location>
</feature>